<reference evidence="1 2" key="1">
    <citation type="submission" date="2024-05" db="EMBL/GenBank/DDBJ databases">
        <title>Genome sequencing and assembly of Indian major carp, Cirrhinus mrigala (Hamilton, 1822).</title>
        <authorList>
            <person name="Mohindra V."/>
            <person name="Chowdhury L.M."/>
            <person name="Lal K."/>
            <person name="Jena J.K."/>
        </authorList>
    </citation>
    <scope>NUCLEOTIDE SEQUENCE [LARGE SCALE GENOMIC DNA]</scope>
    <source>
        <strain evidence="1">CM1030</strain>
        <tissue evidence="1">Blood</tissue>
    </source>
</reference>
<evidence type="ECO:0008006" key="3">
    <source>
        <dbReference type="Google" id="ProtNLM"/>
    </source>
</evidence>
<proteinExistence type="predicted"/>
<dbReference type="AlphaFoldDB" id="A0ABD0MRE3"/>
<gene>
    <name evidence="1" type="ORF">M9458_053001</name>
</gene>
<accession>A0ABD0MRE3</accession>
<evidence type="ECO:0000313" key="2">
    <source>
        <dbReference type="Proteomes" id="UP001529510"/>
    </source>
</evidence>
<organism evidence="1 2">
    <name type="scientific">Cirrhinus mrigala</name>
    <name type="common">Mrigala</name>
    <dbReference type="NCBI Taxonomy" id="683832"/>
    <lineage>
        <taxon>Eukaryota</taxon>
        <taxon>Metazoa</taxon>
        <taxon>Chordata</taxon>
        <taxon>Craniata</taxon>
        <taxon>Vertebrata</taxon>
        <taxon>Euteleostomi</taxon>
        <taxon>Actinopterygii</taxon>
        <taxon>Neopterygii</taxon>
        <taxon>Teleostei</taxon>
        <taxon>Ostariophysi</taxon>
        <taxon>Cypriniformes</taxon>
        <taxon>Cyprinidae</taxon>
        <taxon>Labeoninae</taxon>
        <taxon>Labeonini</taxon>
        <taxon>Cirrhinus</taxon>
    </lineage>
</organism>
<evidence type="ECO:0000313" key="1">
    <source>
        <dbReference type="EMBL" id="KAL0151702.1"/>
    </source>
</evidence>
<dbReference type="Proteomes" id="UP001529510">
    <property type="component" value="Unassembled WGS sequence"/>
</dbReference>
<protein>
    <recommendedName>
        <fullName evidence="3">Retrotransposon gag domain-containing protein</fullName>
    </recommendedName>
</protein>
<name>A0ABD0MRE3_CIRMR</name>
<dbReference type="EMBL" id="JAMKFB020000231">
    <property type="protein sequence ID" value="KAL0151702.1"/>
    <property type="molecule type" value="Genomic_DNA"/>
</dbReference>
<comment type="caution">
    <text evidence="1">The sequence shown here is derived from an EMBL/GenBank/DDBJ whole genome shotgun (WGS) entry which is preliminary data.</text>
</comment>
<sequence>MFWAEEFLFNIQQADRPLEEYVEEFLSILNLMGLNDDQLFCSVTPDDCRKPVAEFINYVLALCNSNFYVDVEDSNLPLHL</sequence>
<keyword evidence="2" id="KW-1185">Reference proteome</keyword>